<organism evidence="6 7">
    <name type="scientific">Zootermopsis nevadensis</name>
    <name type="common">Dampwood termite</name>
    <dbReference type="NCBI Taxonomy" id="136037"/>
    <lineage>
        <taxon>Eukaryota</taxon>
        <taxon>Metazoa</taxon>
        <taxon>Ecdysozoa</taxon>
        <taxon>Arthropoda</taxon>
        <taxon>Hexapoda</taxon>
        <taxon>Insecta</taxon>
        <taxon>Pterygota</taxon>
        <taxon>Neoptera</taxon>
        <taxon>Polyneoptera</taxon>
        <taxon>Dictyoptera</taxon>
        <taxon>Blattodea</taxon>
        <taxon>Blattoidea</taxon>
        <taxon>Termitoidae</taxon>
        <taxon>Termopsidae</taxon>
        <taxon>Zootermopsis</taxon>
    </lineage>
</organism>
<evidence type="ECO:0000313" key="7">
    <source>
        <dbReference type="Proteomes" id="UP000027135"/>
    </source>
</evidence>
<dbReference type="InterPro" id="IPR013926">
    <property type="entry name" value="CGI121/TPRKB"/>
</dbReference>
<dbReference type="GO" id="GO:0002949">
    <property type="term" value="P:tRNA threonylcarbamoyladenosine modification"/>
    <property type="evidence" value="ECO:0007669"/>
    <property type="project" value="TreeGrafter"/>
</dbReference>
<proteinExistence type="inferred from homology"/>
<dbReference type="NCBIfam" id="NF011465">
    <property type="entry name" value="PRK14886.1-1"/>
    <property type="match status" value="1"/>
</dbReference>
<dbReference type="GO" id="GO:0005829">
    <property type="term" value="C:cytosol"/>
    <property type="evidence" value="ECO:0007669"/>
    <property type="project" value="TreeGrafter"/>
</dbReference>
<evidence type="ECO:0000256" key="5">
    <source>
        <dbReference type="RuleBase" id="RU004398"/>
    </source>
</evidence>
<dbReference type="SUPFAM" id="SSF143870">
    <property type="entry name" value="PF0523-like"/>
    <property type="match status" value="1"/>
</dbReference>
<evidence type="ECO:0000256" key="3">
    <source>
        <dbReference type="ARBA" id="ARBA00022694"/>
    </source>
</evidence>
<accession>A0A067R107</accession>
<dbReference type="Gene3D" id="3.30.2380.10">
    <property type="entry name" value="CGI121/TPRKB"/>
    <property type="match status" value="1"/>
</dbReference>
<keyword evidence="7" id="KW-1185">Reference proteome</keyword>
<dbReference type="eggNOG" id="KOG4066">
    <property type="taxonomic scope" value="Eukaryota"/>
</dbReference>
<keyword evidence="4 5" id="KW-0539">Nucleus</keyword>
<dbReference type="GO" id="GO:0000408">
    <property type="term" value="C:EKC/KEOPS complex"/>
    <property type="evidence" value="ECO:0007669"/>
    <property type="project" value="TreeGrafter"/>
</dbReference>
<comment type="similarity">
    <text evidence="2 5">Belongs to the CGI121/TPRKB family.</text>
</comment>
<evidence type="ECO:0000256" key="1">
    <source>
        <dbReference type="ARBA" id="ARBA00004123"/>
    </source>
</evidence>
<gene>
    <name evidence="6" type="ORF">L798_09905</name>
</gene>
<comment type="subcellular location">
    <subcellularLocation>
        <location evidence="1">Nucleus</location>
    </subcellularLocation>
</comment>
<dbReference type="STRING" id="136037.A0A067R107"/>
<dbReference type="Proteomes" id="UP000027135">
    <property type="component" value="Unassembled WGS sequence"/>
</dbReference>
<keyword evidence="3" id="KW-0819">tRNA processing</keyword>
<dbReference type="PANTHER" id="PTHR15840">
    <property type="entry name" value="CGI-121 FAMILY MEMBER"/>
    <property type="match status" value="1"/>
</dbReference>
<dbReference type="InParanoid" id="A0A067R107"/>
<dbReference type="AlphaFoldDB" id="A0A067R107"/>
<protein>
    <submittedName>
        <fullName evidence="6">TP53RK-binding protein</fullName>
    </submittedName>
</protein>
<dbReference type="InterPro" id="IPR036504">
    <property type="entry name" value="CGI121/TPRKB_sf"/>
</dbReference>
<dbReference type="GO" id="GO:0005634">
    <property type="term" value="C:nucleus"/>
    <property type="evidence" value="ECO:0007669"/>
    <property type="project" value="UniProtKB-SubCell"/>
</dbReference>
<evidence type="ECO:0000256" key="4">
    <source>
        <dbReference type="ARBA" id="ARBA00023242"/>
    </source>
</evidence>
<dbReference type="OMA" id="IVCRMST"/>
<dbReference type="EMBL" id="KK852784">
    <property type="protein sequence ID" value="KDR16589.1"/>
    <property type="molecule type" value="Genomic_DNA"/>
</dbReference>
<dbReference type="Pfam" id="PF08617">
    <property type="entry name" value="CGI-121"/>
    <property type="match status" value="1"/>
</dbReference>
<name>A0A067R107_ZOONE</name>
<evidence type="ECO:0000256" key="2">
    <source>
        <dbReference type="ARBA" id="ARBA00005546"/>
    </source>
</evidence>
<reference evidence="6 7" key="1">
    <citation type="journal article" date="2014" name="Nat. Commun.">
        <title>Molecular traces of alternative social organization in a termite genome.</title>
        <authorList>
            <person name="Terrapon N."/>
            <person name="Li C."/>
            <person name="Robertson H.M."/>
            <person name="Ji L."/>
            <person name="Meng X."/>
            <person name="Booth W."/>
            <person name="Chen Z."/>
            <person name="Childers C.P."/>
            <person name="Glastad K.M."/>
            <person name="Gokhale K."/>
            <person name="Gowin J."/>
            <person name="Gronenberg W."/>
            <person name="Hermansen R.A."/>
            <person name="Hu H."/>
            <person name="Hunt B.G."/>
            <person name="Huylmans A.K."/>
            <person name="Khalil S.M."/>
            <person name="Mitchell R.D."/>
            <person name="Munoz-Torres M.C."/>
            <person name="Mustard J.A."/>
            <person name="Pan H."/>
            <person name="Reese J.T."/>
            <person name="Scharf M.E."/>
            <person name="Sun F."/>
            <person name="Vogel H."/>
            <person name="Xiao J."/>
            <person name="Yang W."/>
            <person name="Yang Z."/>
            <person name="Yang Z."/>
            <person name="Zhou J."/>
            <person name="Zhu J."/>
            <person name="Brent C.S."/>
            <person name="Elsik C.G."/>
            <person name="Goodisman M.A."/>
            <person name="Liberles D.A."/>
            <person name="Roe R.M."/>
            <person name="Vargo E.L."/>
            <person name="Vilcinskas A."/>
            <person name="Wang J."/>
            <person name="Bornberg-Bauer E."/>
            <person name="Korb J."/>
            <person name="Zhang G."/>
            <person name="Liebig J."/>
        </authorList>
    </citation>
    <scope>NUCLEOTIDE SEQUENCE [LARGE SCALE GENOMIC DNA]</scope>
    <source>
        <tissue evidence="6">Whole organism</tissue>
    </source>
</reference>
<evidence type="ECO:0000313" key="6">
    <source>
        <dbReference type="EMBL" id="KDR16589.1"/>
    </source>
</evidence>
<sequence length="176" mass="19663">MTYKIELDSDYRKNLSVFLIKDVQNAAEIKEMVVKGTLDCCVIKPTLIIHPFQIAVAANKAVISKMQDKMTTKTLHTEILYNLSTSRNITQSLMKFGVGESDKNMLVGVIEESGEDRTDNVLSHFKGIISPIEELPKFSDTALIKKTYKIKDSELAVSTLTDSVVTRIATRDFTSV</sequence>
<dbReference type="PANTHER" id="PTHR15840:SF10">
    <property type="entry name" value="EKC_KEOPS COMPLEX SUBUNIT TPRKB"/>
    <property type="match status" value="1"/>
</dbReference>